<keyword evidence="7" id="KW-1185">Reference proteome</keyword>
<comment type="caution">
    <text evidence="6">The sequence shown here is derived from an EMBL/GenBank/DDBJ whole genome shotgun (WGS) entry which is preliminary data.</text>
</comment>
<dbReference type="FunFam" id="1.10.10.60:FF:000141">
    <property type="entry name" value="TetR family transcriptional regulator"/>
    <property type="match status" value="1"/>
</dbReference>
<dbReference type="PROSITE" id="PS01081">
    <property type="entry name" value="HTH_TETR_1"/>
    <property type="match status" value="1"/>
</dbReference>
<reference evidence="6 7" key="1">
    <citation type="submission" date="2019-10" db="EMBL/GenBank/DDBJ databases">
        <title>Dictyobacter vulcani sp. nov., within the class Ktedonobacteria, isolated from soil of volcanic Mt. Zao.</title>
        <authorList>
            <person name="Zheng Y."/>
            <person name="Wang C.M."/>
            <person name="Sakai Y."/>
            <person name="Abe K."/>
            <person name="Yokota A."/>
            <person name="Yabe S."/>
        </authorList>
    </citation>
    <scope>NUCLEOTIDE SEQUENCE [LARGE SCALE GENOMIC DNA]</scope>
    <source>
        <strain evidence="6 7">W12</strain>
    </source>
</reference>
<dbReference type="InterPro" id="IPR041490">
    <property type="entry name" value="KstR2_TetR_C"/>
</dbReference>
<feature type="DNA-binding region" description="H-T-H motif" evidence="4">
    <location>
        <begin position="35"/>
        <end position="54"/>
    </location>
</feature>
<accession>A0A5J4KMQ0</accession>
<name>A0A5J4KMQ0_9CHLR</name>
<keyword evidence="3" id="KW-0804">Transcription</keyword>
<gene>
    <name evidence="6" type="ORF">KDW_18690</name>
</gene>
<evidence type="ECO:0000313" key="7">
    <source>
        <dbReference type="Proteomes" id="UP000326912"/>
    </source>
</evidence>
<dbReference type="SUPFAM" id="SSF46689">
    <property type="entry name" value="Homeodomain-like"/>
    <property type="match status" value="1"/>
</dbReference>
<dbReference type="PANTHER" id="PTHR30055">
    <property type="entry name" value="HTH-TYPE TRANSCRIPTIONAL REGULATOR RUTR"/>
    <property type="match status" value="1"/>
</dbReference>
<dbReference type="Proteomes" id="UP000326912">
    <property type="component" value="Unassembled WGS sequence"/>
</dbReference>
<dbReference type="PROSITE" id="PS50977">
    <property type="entry name" value="HTH_TETR_2"/>
    <property type="match status" value="1"/>
</dbReference>
<dbReference type="Gene3D" id="1.10.10.60">
    <property type="entry name" value="Homeodomain-like"/>
    <property type="match status" value="1"/>
</dbReference>
<dbReference type="InterPro" id="IPR023772">
    <property type="entry name" value="DNA-bd_HTH_TetR-type_CS"/>
</dbReference>
<dbReference type="SUPFAM" id="SSF48498">
    <property type="entry name" value="Tetracyclin repressor-like, C-terminal domain"/>
    <property type="match status" value="1"/>
</dbReference>
<evidence type="ECO:0000256" key="2">
    <source>
        <dbReference type="ARBA" id="ARBA00023125"/>
    </source>
</evidence>
<organism evidence="6 7">
    <name type="scientific">Dictyobacter vulcani</name>
    <dbReference type="NCBI Taxonomy" id="2607529"/>
    <lineage>
        <taxon>Bacteria</taxon>
        <taxon>Bacillati</taxon>
        <taxon>Chloroflexota</taxon>
        <taxon>Ktedonobacteria</taxon>
        <taxon>Ktedonobacterales</taxon>
        <taxon>Dictyobacteraceae</taxon>
        <taxon>Dictyobacter</taxon>
    </lineage>
</organism>
<dbReference type="PRINTS" id="PR00455">
    <property type="entry name" value="HTHTETR"/>
</dbReference>
<dbReference type="InterPro" id="IPR050109">
    <property type="entry name" value="HTH-type_TetR-like_transc_reg"/>
</dbReference>
<dbReference type="EMBL" id="BKZW01000001">
    <property type="protein sequence ID" value="GER87707.1"/>
    <property type="molecule type" value="Genomic_DNA"/>
</dbReference>
<dbReference type="Pfam" id="PF00440">
    <property type="entry name" value="TetR_N"/>
    <property type="match status" value="1"/>
</dbReference>
<sequence>MIYQSLKEKQRQEREGLILQATQDLLLERGYYDTSMGEIAARVGVAKGTLYQHFESKEALMIALFKREFHDLQVAIEQIILMPVDAQVKLTAAIDALCQQIAEKHPLFFILRHTADLETELHVEVKDSFAAVRDNIATILDQGKDEGAFNPALPTEVMLEALFGIIVSRLFKTLHHGIKFEYEDLVGSLKCIYFHGITAAPAS</sequence>
<keyword evidence="2 4" id="KW-0238">DNA-binding</keyword>
<dbReference type="GO" id="GO:0045892">
    <property type="term" value="P:negative regulation of DNA-templated transcription"/>
    <property type="evidence" value="ECO:0007669"/>
    <property type="project" value="UniProtKB-ARBA"/>
</dbReference>
<dbReference type="InterPro" id="IPR001647">
    <property type="entry name" value="HTH_TetR"/>
</dbReference>
<evidence type="ECO:0000259" key="5">
    <source>
        <dbReference type="PROSITE" id="PS50977"/>
    </source>
</evidence>
<evidence type="ECO:0000256" key="1">
    <source>
        <dbReference type="ARBA" id="ARBA00023015"/>
    </source>
</evidence>
<dbReference type="PANTHER" id="PTHR30055:SF234">
    <property type="entry name" value="HTH-TYPE TRANSCRIPTIONAL REGULATOR BETI"/>
    <property type="match status" value="1"/>
</dbReference>
<evidence type="ECO:0000256" key="4">
    <source>
        <dbReference type="PROSITE-ProRule" id="PRU00335"/>
    </source>
</evidence>
<dbReference type="Gene3D" id="1.10.357.10">
    <property type="entry name" value="Tetracycline Repressor, domain 2"/>
    <property type="match status" value="1"/>
</dbReference>
<feature type="domain" description="HTH tetR-type" evidence="5">
    <location>
        <begin position="12"/>
        <end position="72"/>
    </location>
</feature>
<dbReference type="InterPro" id="IPR009057">
    <property type="entry name" value="Homeodomain-like_sf"/>
</dbReference>
<protein>
    <recommendedName>
        <fullName evidence="5">HTH tetR-type domain-containing protein</fullName>
    </recommendedName>
</protein>
<evidence type="ECO:0000256" key="3">
    <source>
        <dbReference type="ARBA" id="ARBA00023163"/>
    </source>
</evidence>
<dbReference type="RefSeq" id="WP_151755678.1">
    <property type="nucleotide sequence ID" value="NZ_BKZW01000001.1"/>
</dbReference>
<proteinExistence type="predicted"/>
<dbReference type="InterPro" id="IPR036271">
    <property type="entry name" value="Tet_transcr_reg_TetR-rel_C_sf"/>
</dbReference>
<dbReference type="GO" id="GO:0000976">
    <property type="term" value="F:transcription cis-regulatory region binding"/>
    <property type="evidence" value="ECO:0007669"/>
    <property type="project" value="TreeGrafter"/>
</dbReference>
<keyword evidence="1" id="KW-0805">Transcription regulation</keyword>
<dbReference type="GO" id="GO:0003700">
    <property type="term" value="F:DNA-binding transcription factor activity"/>
    <property type="evidence" value="ECO:0007669"/>
    <property type="project" value="TreeGrafter"/>
</dbReference>
<evidence type="ECO:0000313" key="6">
    <source>
        <dbReference type="EMBL" id="GER87707.1"/>
    </source>
</evidence>
<dbReference type="Pfam" id="PF17932">
    <property type="entry name" value="TetR_C_24"/>
    <property type="match status" value="1"/>
</dbReference>
<dbReference type="AlphaFoldDB" id="A0A5J4KMQ0"/>